<comment type="caution">
    <text evidence="11">The sequence shown here is derived from an EMBL/GenBank/DDBJ whole genome shotgun (WGS) entry which is preliminary data.</text>
</comment>
<keyword evidence="11" id="KW-0808">Transferase</keyword>
<evidence type="ECO:0000256" key="3">
    <source>
        <dbReference type="ARBA" id="ARBA00019010"/>
    </source>
</evidence>
<evidence type="ECO:0000256" key="4">
    <source>
        <dbReference type="ARBA" id="ARBA00022490"/>
    </source>
</evidence>
<keyword evidence="6" id="KW-0479">Metal-binding</keyword>
<keyword evidence="9" id="KW-0460">Magnesium</keyword>
<evidence type="ECO:0000313" key="11">
    <source>
        <dbReference type="EMBL" id="RAV98829.1"/>
    </source>
</evidence>
<evidence type="ECO:0000256" key="8">
    <source>
        <dbReference type="ARBA" id="ARBA00022840"/>
    </source>
</evidence>
<evidence type="ECO:0000256" key="7">
    <source>
        <dbReference type="ARBA" id="ARBA00022741"/>
    </source>
</evidence>
<evidence type="ECO:0000256" key="9">
    <source>
        <dbReference type="ARBA" id="ARBA00022842"/>
    </source>
</evidence>
<dbReference type="PANTHER" id="PTHR33540:SF2">
    <property type="entry name" value="TRNA THREONYLCARBAMOYLADENOSINE BIOSYNTHESIS PROTEIN TSAE"/>
    <property type="match status" value="1"/>
</dbReference>
<dbReference type="GO" id="GO:0005524">
    <property type="term" value="F:ATP binding"/>
    <property type="evidence" value="ECO:0007669"/>
    <property type="project" value="UniProtKB-KW"/>
</dbReference>
<accession>A0A364XWS7</accession>
<evidence type="ECO:0000256" key="1">
    <source>
        <dbReference type="ARBA" id="ARBA00004496"/>
    </source>
</evidence>
<evidence type="ECO:0000256" key="5">
    <source>
        <dbReference type="ARBA" id="ARBA00022694"/>
    </source>
</evidence>
<evidence type="ECO:0000256" key="2">
    <source>
        <dbReference type="ARBA" id="ARBA00007599"/>
    </source>
</evidence>
<dbReference type="GO" id="GO:0005737">
    <property type="term" value="C:cytoplasm"/>
    <property type="evidence" value="ECO:0007669"/>
    <property type="project" value="UniProtKB-SubCell"/>
</dbReference>
<evidence type="ECO:0000256" key="6">
    <source>
        <dbReference type="ARBA" id="ARBA00022723"/>
    </source>
</evidence>
<organism evidence="11 12">
    <name type="scientific">Pseudochryseolinea flava</name>
    <dbReference type="NCBI Taxonomy" id="2059302"/>
    <lineage>
        <taxon>Bacteria</taxon>
        <taxon>Pseudomonadati</taxon>
        <taxon>Bacteroidota</taxon>
        <taxon>Cytophagia</taxon>
        <taxon>Cytophagales</taxon>
        <taxon>Fulvivirgaceae</taxon>
        <taxon>Pseudochryseolinea</taxon>
    </lineage>
</organism>
<dbReference type="Pfam" id="PF02367">
    <property type="entry name" value="TsaE"/>
    <property type="match status" value="1"/>
</dbReference>
<keyword evidence="7" id="KW-0547">Nucleotide-binding</keyword>
<sequence length="143" mass="16216">MTEYVFTAVSAEGLEAVAEKVVEHIDRYKVWIFHGEMGSGKTTLIKEICRKLNVSDVMSSPTFSIVNEYATTGHGKVFHFDFYRIRHEAEAFDIGTDEYFYSDYPCFVEWPEKIPSLIPSAHGVVSVTITSKTERTIAISLHD</sequence>
<dbReference type="InterPro" id="IPR003442">
    <property type="entry name" value="T6A_TsaE"/>
</dbReference>
<dbReference type="OrthoDB" id="9815896at2"/>
<dbReference type="GO" id="GO:0002949">
    <property type="term" value="P:tRNA threonylcarbamoyladenosine modification"/>
    <property type="evidence" value="ECO:0007669"/>
    <property type="project" value="InterPro"/>
</dbReference>
<dbReference type="InterPro" id="IPR027417">
    <property type="entry name" value="P-loop_NTPase"/>
</dbReference>
<keyword evidence="4" id="KW-0963">Cytoplasm</keyword>
<keyword evidence="5" id="KW-0819">tRNA processing</keyword>
<keyword evidence="8" id="KW-0067">ATP-binding</keyword>
<dbReference type="GO" id="GO:0046872">
    <property type="term" value="F:metal ion binding"/>
    <property type="evidence" value="ECO:0007669"/>
    <property type="project" value="UniProtKB-KW"/>
</dbReference>
<proteinExistence type="inferred from homology"/>
<evidence type="ECO:0000256" key="10">
    <source>
        <dbReference type="ARBA" id="ARBA00032441"/>
    </source>
</evidence>
<gene>
    <name evidence="11" type="ORF">DQQ10_22500</name>
</gene>
<protein>
    <recommendedName>
        <fullName evidence="3">tRNA threonylcarbamoyladenosine biosynthesis protein TsaE</fullName>
    </recommendedName>
    <alternativeName>
        <fullName evidence="10">t(6)A37 threonylcarbamoyladenosine biosynthesis protein TsaE</fullName>
    </alternativeName>
</protein>
<dbReference type="PANTHER" id="PTHR33540">
    <property type="entry name" value="TRNA THREONYLCARBAMOYLADENOSINE BIOSYNTHESIS PROTEIN TSAE"/>
    <property type="match status" value="1"/>
</dbReference>
<comment type="similarity">
    <text evidence="2">Belongs to the TsaE family.</text>
</comment>
<name>A0A364XWS7_9BACT</name>
<dbReference type="EMBL" id="QMFY01000015">
    <property type="protein sequence ID" value="RAV98829.1"/>
    <property type="molecule type" value="Genomic_DNA"/>
</dbReference>
<dbReference type="SUPFAM" id="SSF52540">
    <property type="entry name" value="P-loop containing nucleoside triphosphate hydrolases"/>
    <property type="match status" value="1"/>
</dbReference>
<dbReference type="NCBIfam" id="TIGR00150">
    <property type="entry name" value="T6A_YjeE"/>
    <property type="match status" value="1"/>
</dbReference>
<dbReference type="GO" id="GO:0016740">
    <property type="term" value="F:transferase activity"/>
    <property type="evidence" value="ECO:0007669"/>
    <property type="project" value="UniProtKB-KW"/>
</dbReference>
<keyword evidence="12" id="KW-1185">Reference proteome</keyword>
<reference evidence="11 12" key="1">
    <citation type="submission" date="2018-06" db="EMBL/GenBank/DDBJ databases">
        <title>Chryseolinea flavus sp. nov., a member of the phylum Bacteroidetes isolated from soil.</title>
        <authorList>
            <person name="Li Y."/>
            <person name="Wang J."/>
        </authorList>
    </citation>
    <scope>NUCLEOTIDE SEQUENCE [LARGE SCALE GENOMIC DNA]</scope>
    <source>
        <strain evidence="11 12">SDU1-6</strain>
    </source>
</reference>
<evidence type="ECO:0000313" key="12">
    <source>
        <dbReference type="Proteomes" id="UP000251889"/>
    </source>
</evidence>
<dbReference type="Proteomes" id="UP000251889">
    <property type="component" value="Unassembled WGS sequence"/>
</dbReference>
<dbReference type="Gene3D" id="3.40.50.300">
    <property type="entry name" value="P-loop containing nucleotide triphosphate hydrolases"/>
    <property type="match status" value="1"/>
</dbReference>
<dbReference type="AlphaFoldDB" id="A0A364XWS7"/>
<comment type="subcellular location">
    <subcellularLocation>
        <location evidence="1">Cytoplasm</location>
    </subcellularLocation>
</comment>